<sequence>MYNMSLPTSKLFYFKNVLLRKVIPRDEVTRVFLRHLSNSAVSVDSEVNDDEIKLDGDLKKRIFNTFLWKNDSSREEKRRERIMRKEHVNQMLEGQGKPSRPLTIKLLDDHLQSENIATHNERVTDEMQPSYPYSIENPLSRDQLVNLSAKANIRRKPSRRRRKESDRQSERIGMWMSDYEFFDEKTSIGNESYFGTSDIHVPVSKIPCGGCGALLHCQDHSIPGYLPKELFATRKDSELRSMTCQRCHFLKMFNVALDVSVSPEKYIQIISSIQNKRAMVILMVDLLDFPCSIWPGIINIIGEKRPVIIVGNKVDLIPGDHDGYFKHFKSILEQHVEKMGIAKANIKHVALISAQTGFGVEELITQMHQLWEYKSDVYLIGCTNVGKSTLFNQLLQSDFCKSQAVDVVLRATTSIWPGTTLNLLKFPILRPEGWRLAERRKRLKSEQSQRQKEKMLQREQLKRNRMYHLPPLLNYVGRTFIQNDIENKALPLDERRAQYNENSKDFIKGRWCYDTPGVMHPDQILNLLTTEELTKTLSKSPIVPRYFVLKPGRSLFLGGLGRMDMLSTTEDQSPRSRCKYDGITFMVAVFSSSFLPVSIVQTHEAEDVYKMFLGTELMAVPCGGLKRLADWPGLQAKDEPIIVTGSGWEKCCADIVLSSAGWVSISGGENMEMCLRVWTPYARGIHLRQPALLPYAINFRGKRIPHTPTFHNSRADGLSANDPIN</sequence>
<comment type="caution">
    <text evidence="2">The sequence shown here is derived from an EMBL/GenBank/DDBJ whole genome shotgun (WGS) entry which is preliminary data.</text>
</comment>
<dbReference type="InterPro" id="IPR006073">
    <property type="entry name" value="GTP-bd"/>
</dbReference>
<dbReference type="CDD" id="cd01855">
    <property type="entry name" value="YqeH"/>
    <property type="match status" value="1"/>
</dbReference>
<protein>
    <submittedName>
        <fullName evidence="2">Nitric oxide-associated protein 1</fullName>
    </submittedName>
</protein>
<dbReference type="Pfam" id="PF01926">
    <property type="entry name" value="MMR_HSR1"/>
    <property type="match status" value="1"/>
</dbReference>
<reference evidence="2" key="1">
    <citation type="submission" date="2021-07" db="EMBL/GenBank/DDBJ databases">
        <authorList>
            <person name="Catto M.A."/>
            <person name="Jacobson A."/>
            <person name="Kennedy G."/>
            <person name="Labadie P."/>
            <person name="Hunt B.G."/>
            <person name="Srinivasan R."/>
        </authorList>
    </citation>
    <scope>NUCLEOTIDE SEQUENCE</scope>
    <source>
        <strain evidence="2">PL_HMW_Pooled</strain>
        <tissue evidence="2">Head</tissue>
    </source>
</reference>
<feature type="domain" description="G" evidence="1">
    <location>
        <begin position="377"/>
        <end position="426"/>
    </location>
</feature>
<dbReference type="EMBL" id="JAHWGI010001301">
    <property type="protein sequence ID" value="KAK3927942.1"/>
    <property type="molecule type" value="Genomic_DNA"/>
</dbReference>
<dbReference type="InterPro" id="IPR052807">
    <property type="entry name" value="Mito_transl_resp_regulator"/>
</dbReference>
<evidence type="ECO:0000313" key="3">
    <source>
        <dbReference type="Proteomes" id="UP001219518"/>
    </source>
</evidence>
<name>A0AAE1HUZ3_9NEOP</name>
<reference evidence="2" key="2">
    <citation type="journal article" date="2023" name="BMC Genomics">
        <title>Pest status, molecular evolution, and epigenetic factors derived from the genome assembly of Frankliniella fusca, a thysanopteran phytovirus vector.</title>
        <authorList>
            <person name="Catto M.A."/>
            <person name="Labadie P.E."/>
            <person name="Jacobson A.L."/>
            <person name="Kennedy G.G."/>
            <person name="Srinivasan R."/>
            <person name="Hunt B.G."/>
        </authorList>
    </citation>
    <scope>NUCLEOTIDE SEQUENCE</scope>
    <source>
        <strain evidence="2">PL_HMW_Pooled</strain>
    </source>
</reference>
<dbReference type="GO" id="GO:0005525">
    <property type="term" value="F:GTP binding"/>
    <property type="evidence" value="ECO:0007669"/>
    <property type="project" value="InterPro"/>
</dbReference>
<dbReference type="Proteomes" id="UP001219518">
    <property type="component" value="Unassembled WGS sequence"/>
</dbReference>
<dbReference type="Gene3D" id="3.40.50.300">
    <property type="entry name" value="P-loop containing nucleotide triphosphate hydrolases"/>
    <property type="match status" value="1"/>
</dbReference>
<dbReference type="PANTHER" id="PTHR46406">
    <property type="entry name" value="NITRIC OXIDE-ASSOCIATED PROTEIN 1"/>
    <property type="match status" value="1"/>
</dbReference>
<dbReference type="PANTHER" id="PTHR46406:SF1">
    <property type="entry name" value="NITRIC OXIDE-ASSOCIATED PROTEIN 1"/>
    <property type="match status" value="1"/>
</dbReference>
<dbReference type="InterPro" id="IPR027417">
    <property type="entry name" value="P-loop_NTPase"/>
</dbReference>
<organism evidence="2 3">
    <name type="scientific">Frankliniella fusca</name>
    <dbReference type="NCBI Taxonomy" id="407009"/>
    <lineage>
        <taxon>Eukaryota</taxon>
        <taxon>Metazoa</taxon>
        <taxon>Ecdysozoa</taxon>
        <taxon>Arthropoda</taxon>
        <taxon>Hexapoda</taxon>
        <taxon>Insecta</taxon>
        <taxon>Pterygota</taxon>
        <taxon>Neoptera</taxon>
        <taxon>Paraneoptera</taxon>
        <taxon>Thysanoptera</taxon>
        <taxon>Terebrantia</taxon>
        <taxon>Thripoidea</taxon>
        <taxon>Thripidae</taxon>
        <taxon>Frankliniella</taxon>
    </lineage>
</organism>
<gene>
    <name evidence="2" type="ORF">KUF71_016227</name>
</gene>
<evidence type="ECO:0000313" key="2">
    <source>
        <dbReference type="EMBL" id="KAK3927942.1"/>
    </source>
</evidence>
<dbReference type="SUPFAM" id="SSF52540">
    <property type="entry name" value="P-loop containing nucleoside triphosphate hydrolases"/>
    <property type="match status" value="1"/>
</dbReference>
<accession>A0AAE1HUZ3</accession>
<proteinExistence type="predicted"/>
<dbReference type="AlphaFoldDB" id="A0AAE1HUZ3"/>
<keyword evidence="3" id="KW-1185">Reference proteome</keyword>
<evidence type="ECO:0000259" key="1">
    <source>
        <dbReference type="Pfam" id="PF01926"/>
    </source>
</evidence>